<dbReference type="InterPro" id="IPR001876">
    <property type="entry name" value="Znf_RanBP2"/>
</dbReference>
<keyword evidence="9" id="KW-1185">Reference proteome</keyword>
<dbReference type="InterPro" id="IPR007717">
    <property type="entry name" value="NPL4_C"/>
</dbReference>
<organism evidence="8 9">
    <name type="scientific">Trichuris trichiura</name>
    <name type="common">Whipworm</name>
    <name type="synonym">Trichocephalus trichiurus</name>
    <dbReference type="NCBI Taxonomy" id="36087"/>
    <lineage>
        <taxon>Eukaryota</taxon>
        <taxon>Metazoa</taxon>
        <taxon>Ecdysozoa</taxon>
        <taxon>Nematoda</taxon>
        <taxon>Enoplea</taxon>
        <taxon>Dorylaimia</taxon>
        <taxon>Trichinellida</taxon>
        <taxon>Trichuridae</taxon>
        <taxon>Trichuris</taxon>
    </lineage>
</organism>
<evidence type="ECO:0000256" key="1">
    <source>
        <dbReference type="ARBA" id="ARBA00011025"/>
    </source>
</evidence>
<dbReference type="PROSITE" id="PS01358">
    <property type="entry name" value="ZF_RANBP2_1"/>
    <property type="match status" value="1"/>
</dbReference>
<evidence type="ECO:0000259" key="6">
    <source>
        <dbReference type="PROSITE" id="PS50199"/>
    </source>
</evidence>
<gene>
    <name evidence="8" type="ORF">TTRE_0000694501</name>
</gene>
<dbReference type="EMBL" id="HG806381">
    <property type="protein sequence ID" value="CDW58621.1"/>
    <property type="molecule type" value="Genomic_DNA"/>
</dbReference>
<feature type="domain" description="RanBP2-type" evidence="6">
    <location>
        <begin position="448"/>
        <end position="480"/>
    </location>
</feature>
<dbReference type="GO" id="GO:0043130">
    <property type="term" value="F:ubiquitin binding"/>
    <property type="evidence" value="ECO:0007669"/>
    <property type="project" value="TreeGrafter"/>
</dbReference>
<evidence type="ECO:0000256" key="2">
    <source>
        <dbReference type="ARBA" id="ARBA00022723"/>
    </source>
</evidence>
<keyword evidence="2" id="KW-0479">Metal-binding</keyword>
<reference evidence="8" key="2">
    <citation type="submission" date="2014-03" db="EMBL/GenBank/DDBJ databases">
        <title>The whipworm genome and dual-species transcriptomics of an intimate host-pathogen interaction.</title>
        <authorList>
            <person name="Foth B.J."/>
            <person name="Tsai I.J."/>
            <person name="Reid A.J."/>
            <person name="Bancroft A.J."/>
            <person name="Nichol S."/>
            <person name="Tracey A."/>
            <person name="Holroyd N."/>
            <person name="Cotton J.A."/>
            <person name="Stanley E.J."/>
            <person name="Zarowiecki M."/>
            <person name="Liu J.Z."/>
            <person name="Huckvale T."/>
            <person name="Cooper P.J."/>
            <person name="Grencis R.K."/>
            <person name="Berriman M."/>
        </authorList>
    </citation>
    <scope>NUCLEOTIDE SEQUENCE [LARGE SCALE GENOMIC DNA]</scope>
</reference>
<dbReference type="Gene3D" id="2.30.30.380">
    <property type="entry name" value="Zn-finger domain of Sec23/24"/>
    <property type="match status" value="1"/>
</dbReference>
<dbReference type="InterPro" id="IPR037518">
    <property type="entry name" value="MPN"/>
</dbReference>
<comment type="similarity">
    <text evidence="1">Belongs to the NPL4 family.</text>
</comment>
<dbReference type="Pfam" id="PF05021">
    <property type="entry name" value="NPL4"/>
    <property type="match status" value="1"/>
</dbReference>
<dbReference type="AlphaFoldDB" id="A0A077ZE36"/>
<dbReference type="GO" id="GO:0031625">
    <property type="term" value="F:ubiquitin protein ligase binding"/>
    <property type="evidence" value="ECO:0007669"/>
    <property type="project" value="TreeGrafter"/>
</dbReference>
<dbReference type="PANTHER" id="PTHR12710">
    <property type="entry name" value="NUCLEAR PROTEIN LOCALIZATION 4"/>
    <property type="match status" value="1"/>
</dbReference>
<evidence type="ECO:0000313" key="8">
    <source>
        <dbReference type="EMBL" id="CDW58621.1"/>
    </source>
</evidence>
<dbReference type="GO" id="GO:0006511">
    <property type="term" value="P:ubiquitin-dependent protein catabolic process"/>
    <property type="evidence" value="ECO:0007669"/>
    <property type="project" value="InterPro"/>
</dbReference>
<evidence type="ECO:0000259" key="7">
    <source>
        <dbReference type="PROSITE" id="PS50249"/>
    </source>
</evidence>
<reference evidence="8" key="1">
    <citation type="submission" date="2014-01" db="EMBL/GenBank/DDBJ databases">
        <authorList>
            <person name="Aslett M."/>
        </authorList>
    </citation>
    <scope>NUCLEOTIDE SEQUENCE</scope>
</reference>
<sequence length="480" mass="54453">MEEACDVVKSHDNSSNWREKTEDAVDLFLYQQPSIIERDIDRSLCRHGEGTECENCKPIDVFDSDYLKEHSIKFMSFHAYLRKLGCGVLKIASKNGPKFPLEKLDCNMKKDCNRHPPWPKGVCLRCQPPAITLQRQPYRHVDNVCFENEDIGNRFFIYWQKTGFQRFGYLIGRYEPSNDVPLGIVAVVYAIFEPPQICSPVSISTNPIAEQQYVMELCDQLDCTVVGMIFTDLFGHETNGRDDTYFMTAAECVKAANFQNSFPNICRYSSDNTFGSKFVTVVASGGEDGTVKVFGYQVSNQCSAIVEAKLLTPIVGKPHLVHVKESTKQQCALNEYGSAVMRAATPLPVEFLIVDMPVGMAKSAKRFFNPLHGVQPFPVENRAVIGEFQTLGALRDYCSQFASDQELEMASDFHFLYFLLTNEYKLFARRIEGFKRSKHYYISKAFEAAGTSSQWRCPHCTFVNRSQGTDCVMCLLPRTF</sequence>
<dbReference type="OrthoDB" id="10251089at2759"/>
<evidence type="ECO:0000256" key="5">
    <source>
        <dbReference type="PROSITE-ProRule" id="PRU00322"/>
    </source>
</evidence>
<dbReference type="PIRSF" id="PIRSF010052">
    <property type="entry name" value="Polyub_prc_Npl4"/>
    <property type="match status" value="1"/>
</dbReference>
<protein>
    <submittedName>
        <fullName evidence="8">Nuclear protein localization protein 4</fullName>
    </submittedName>
</protein>
<dbReference type="InterPro" id="IPR007716">
    <property type="entry name" value="NPL4_Zn-bd_put"/>
</dbReference>
<proteinExistence type="inferred from homology"/>
<feature type="domain" description="MPN" evidence="7">
    <location>
        <begin position="144"/>
        <end position="302"/>
    </location>
</feature>
<dbReference type="InterPro" id="IPR016563">
    <property type="entry name" value="Npl4"/>
</dbReference>
<dbReference type="SUPFAM" id="SSF90209">
    <property type="entry name" value="Ran binding protein zinc finger-like"/>
    <property type="match status" value="1"/>
</dbReference>
<dbReference type="STRING" id="36087.A0A077ZE36"/>
<accession>A0A077ZE36</accession>
<dbReference type="GO" id="GO:0008270">
    <property type="term" value="F:zinc ion binding"/>
    <property type="evidence" value="ECO:0007669"/>
    <property type="project" value="UniProtKB-KW"/>
</dbReference>
<keyword evidence="4" id="KW-0862">Zinc</keyword>
<dbReference type="Pfam" id="PF05020">
    <property type="entry name" value="zf-NPL4"/>
    <property type="match status" value="1"/>
</dbReference>
<dbReference type="InterPro" id="IPR036443">
    <property type="entry name" value="Znf_RanBP2_sf"/>
</dbReference>
<dbReference type="Proteomes" id="UP000030665">
    <property type="component" value="Unassembled WGS sequence"/>
</dbReference>
<dbReference type="CDD" id="cd08061">
    <property type="entry name" value="MPN_NPL4"/>
    <property type="match status" value="1"/>
</dbReference>
<keyword evidence="3 5" id="KW-0863">Zinc-finger</keyword>
<evidence type="ECO:0000313" key="9">
    <source>
        <dbReference type="Proteomes" id="UP000030665"/>
    </source>
</evidence>
<evidence type="ECO:0000256" key="4">
    <source>
        <dbReference type="ARBA" id="ARBA00022833"/>
    </source>
</evidence>
<name>A0A077ZE36_TRITR</name>
<dbReference type="GO" id="GO:0005634">
    <property type="term" value="C:nucleus"/>
    <property type="evidence" value="ECO:0007669"/>
    <property type="project" value="TreeGrafter"/>
</dbReference>
<evidence type="ECO:0000256" key="3">
    <source>
        <dbReference type="ARBA" id="ARBA00022771"/>
    </source>
</evidence>
<dbReference type="PROSITE" id="PS50199">
    <property type="entry name" value="ZF_RANBP2_2"/>
    <property type="match status" value="1"/>
</dbReference>
<dbReference type="PANTHER" id="PTHR12710:SF0">
    <property type="entry name" value="NUCLEAR PROTEIN LOCALIZATION PROTEIN 4 HOMOLOG"/>
    <property type="match status" value="1"/>
</dbReference>
<dbReference type="SMART" id="SM00547">
    <property type="entry name" value="ZnF_RBZ"/>
    <property type="match status" value="1"/>
</dbReference>
<dbReference type="PROSITE" id="PS50249">
    <property type="entry name" value="MPN"/>
    <property type="match status" value="1"/>
</dbReference>